<dbReference type="EMBL" id="CAKOAT010277711">
    <property type="protein sequence ID" value="CAH8360071.1"/>
    <property type="molecule type" value="Genomic_DNA"/>
</dbReference>
<feature type="compositionally biased region" description="Polar residues" evidence="1">
    <location>
        <begin position="98"/>
        <end position="123"/>
    </location>
</feature>
<protein>
    <submittedName>
        <fullName evidence="2">Uncharacterized protein</fullName>
    </submittedName>
</protein>
<keyword evidence="3" id="KW-1185">Reference proteome</keyword>
<feature type="compositionally biased region" description="Acidic residues" evidence="1">
    <location>
        <begin position="144"/>
        <end position="153"/>
    </location>
</feature>
<dbReference type="AlphaFoldDB" id="A0ABC8KS69"/>
<reference evidence="2 3" key="1">
    <citation type="submission" date="2022-03" db="EMBL/GenBank/DDBJ databases">
        <authorList>
            <person name="Macdonald S."/>
            <person name="Ahmed S."/>
            <person name="Newling K."/>
        </authorList>
    </citation>
    <scope>NUCLEOTIDE SEQUENCE [LARGE SCALE GENOMIC DNA]</scope>
</reference>
<dbReference type="Proteomes" id="UP001642260">
    <property type="component" value="Unassembled WGS sequence"/>
</dbReference>
<proteinExistence type="predicted"/>
<feature type="compositionally biased region" description="Basic and acidic residues" evidence="1">
    <location>
        <begin position="14"/>
        <end position="26"/>
    </location>
</feature>
<evidence type="ECO:0000256" key="1">
    <source>
        <dbReference type="SAM" id="MobiDB-lite"/>
    </source>
</evidence>
<comment type="caution">
    <text evidence="2">The sequence shown here is derived from an EMBL/GenBank/DDBJ whole genome shotgun (WGS) entry which is preliminary data.</text>
</comment>
<feature type="compositionally biased region" description="Acidic residues" evidence="1">
    <location>
        <begin position="1"/>
        <end position="11"/>
    </location>
</feature>
<name>A0ABC8KS69_ERUVS</name>
<gene>
    <name evidence="2" type="ORF">ERUC_LOCUS25827</name>
</gene>
<accession>A0ABC8KS69</accession>
<evidence type="ECO:0000313" key="2">
    <source>
        <dbReference type="EMBL" id="CAH8360071.1"/>
    </source>
</evidence>
<feature type="region of interest" description="Disordered" evidence="1">
    <location>
        <begin position="1"/>
        <end position="32"/>
    </location>
</feature>
<feature type="region of interest" description="Disordered" evidence="1">
    <location>
        <begin position="56"/>
        <end position="153"/>
    </location>
</feature>
<sequence>MVSRDDSEDQEIMGSRHESGDQEMRTDYSPLNTCDFETQNLIAKLAAEEEVAAQVADVRERDGKKQGSKRKLISLVDSEDDSDVEITPLIQKSKPRRQTSFGTASQKPMLQSTLDRGSGSSARVSREDEVDGKEEKLPSFESIVGDEVEEQEV</sequence>
<evidence type="ECO:0000313" key="3">
    <source>
        <dbReference type="Proteomes" id="UP001642260"/>
    </source>
</evidence>
<organism evidence="2 3">
    <name type="scientific">Eruca vesicaria subsp. sativa</name>
    <name type="common">Garden rocket</name>
    <name type="synonym">Eruca sativa</name>
    <dbReference type="NCBI Taxonomy" id="29727"/>
    <lineage>
        <taxon>Eukaryota</taxon>
        <taxon>Viridiplantae</taxon>
        <taxon>Streptophyta</taxon>
        <taxon>Embryophyta</taxon>
        <taxon>Tracheophyta</taxon>
        <taxon>Spermatophyta</taxon>
        <taxon>Magnoliopsida</taxon>
        <taxon>eudicotyledons</taxon>
        <taxon>Gunneridae</taxon>
        <taxon>Pentapetalae</taxon>
        <taxon>rosids</taxon>
        <taxon>malvids</taxon>
        <taxon>Brassicales</taxon>
        <taxon>Brassicaceae</taxon>
        <taxon>Brassiceae</taxon>
        <taxon>Eruca</taxon>
    </lineage>
</organism>